<dbReference type="Proteomes" id="UP000236752">
    <property type="component" value="Unassembled WGS sequence"/>
</dbReference>
<dbReference type="SUPFAM" id="SSF53474">
    <property type="entry name" value="alpha/beta-Hydrolases"/>
    <property type="match status" value="1"/>
</dbReference>
<dbReference type="EMBL" id="FNUZ01000001">
    <property type="protein sequence ID" value="SEF54106.1"/>
    <property type="molecule type" value="Genomic_DNA"/>
</dbReference>
<keyword evidence="4" id="KW-0012">Acyltransferase</keyword>
<dbReference type="InterPro" id="IPR051321">
    <property type="entry name" value="PHA/PHB_synthase"/>
</dbReference>
<evidence type="ECO:0000256" key="2">
    <source>
        <dbReference type="ARBA" id="ARBA00022490"/>
    </source>
</evidence>
<feature type="domain" description="Poly-beta-hydroxybutyrate polymerase N-terminal" evidence="8">
    <location>
        <begin position="108"/>
        <end position="280"/>
    </location>
</feature>
<keyword evidence="3" id="KW-0808">Transferase</keyword>
<gene>
    <name evidence="9" type="ORF">SAMN04488045_0375</name>
</gene>
<dbReference type="GO" id="GO:0042619">
    <property type="term" value="P:poly-hydroxybutyrate biosynthetic process"/>
    <property type="evidence" value="ECO:0007669"/>
    <property type="project" value="InterPro"/>
</dbReference>
<dbReference type="PANTHER" id="PTHR36837:SF5">
    <property type="entry name" value="POLY-3-HYDROXYBUTYRATE SYNTHASE"/>
    <property type="match status" value="1"/>
</dbReference>
<evidence type="ECO:0000313" key="10">
    <source>
        <dbReference type="Proteomes" id="UP000236752"/>
    </source>
</evidence>
<feature type="domain" description="AB hydrolase-1" evidence="7">
    <location>
        <begin position="282"/>
        <end position="525"/>
    </location>
</feature>
<name>A0A1H5SU38_9RHOB</name>
<keyword evidence="10" id="KW-1185">Reference proteome</keyword>
<dbReference type="InterPro" id="IPR029058">
    <property type="entry name" value="AB_hydrolase_fold"/>
</dbReference>
<dbReference type="InterPro" id="IPR010941">
    <property type="entry name" value="PhaC_N"/>
</dbReference>
<evidence type="ECO:0000256" key="1">
    <source>
        <dbReference type="ARBA" id="ARBA00004496"/>
    </source>
</evidence>
<protein>
    <submittedName>
        <fullName evidence="9">Polyhydroxyalkanoate synthase</fullName>
    </submittedName>
</protein>
<feature type="compositionally biased region" description="Basic and acidic residues" evidence="6">
    <location>
        <begin position="594"/>
        <end position="603"/>
    </location>
</feature>
<evidence type="ECO:0000259" key="7">
    <source>
        <dbReference type="Pfam" id="PF00561"/>
    </source>
</evidence>
<feature type="coiled-coil region" evidence="5">
    <location>
        <begin position="15"/>
        <end position="45"/>
    </location>
</feature>
<dbReference type="InterPro" id="IPR000073">
    <property type="entry name" value="AB_hydrolase_1"/>
</dbReference>
<dbReference type="GO" id="GO:0005737">
    <property type="term" value="C:cytoplasm"/>
    <property type="evidence" value="ECO:0007669"/>
    <property type="project" value="UniProtKB-SubCell"/>
</dbReference>
<keyword evidence="5" id="KW-0175">Coiled coil</keyword>
<evidence type="ECO:0000313" key="9">
    <source>
        <dbReference type="EMBL" id="SEF54106.1"/>
    </source>
</evidence>
<dbReference type="Gene3D" id="3.40.50.1820">
    <property type="entry name" value="alpha/beta hydrolase"/>
    <property type="match status" value="1"/>
</dbReference>
<dbReference type="Pfam" id="PF00561">
    <property type="entry name" value="Abhydrolase_1"/>
    <property type="match status" value="1"/>
</dbReference>
<dbReference type="RefSeq" id="WP_103908772.1">
    <property type="nucleotide sequence ID" value="NZ_FNUZ01000001.1"/>
</dbReference>
<sequence length="603" mass="68619">MATETIEEGQNTADLDQFQRNMVKVEELSQRLIAALQKKETVNAALHGPNQELYAKAMKAYWHEWMTNPTKVLEHQIEYWGKSVLHFVDAQKALASGKLKAPEDPGPKDRRFSNPLWDTHPYFNFIKQQYLINAAAIEQAVEDVEDIEPVEKRRLNYFARQIVDMMSPTNFLATNPDALEKAIQTEGESLVKGLENLIADIEANKGEMLVRLSDDSSFKIGENIATAKGEVVFRDRMMELIQYSPTTDEVRETPIILFPPWINKFYILDLKPENSFIRWVVDQGYTLFVVSWVNPDATYKDVGLDTYIEEGYLTAIEEVKKLTKQPKVNAIGYCIAGTTLSLTLSLMKKRGDKSVKSATFFTTLTDFSEQGEFTPFLQNDFIDGIEEDVTEHGLLRSFIMARTFSFLRSNDLIYRPAIRSYMMGETPPAFDLLFWNGDGANLPARMAIEYLRGLCQDNRFADGGFELMGETLNLKDVDVPLFAVTCENDHIAAWKDCYRGVQKMGSKNKTFVLSESGHVAGIVNPPSKNKYGHYVNEDLKALPDEWQEKADYHKESWWPVWEKWIAKKSGKWVPARQPGDSKHPSLGPAPGEYVKIKARAEGE</sequence>
<reference evidence="9 10" key="1">
    <citation type="submission" date="2016-10" db="EMBL/GenBank/DDBJ databases">
        <authorList>
            <person name="de Groot N.N."/>
        </authorList>
    </citation>
    <scope>NUCLEOTIDE SEQUENCE [LARGE SCALE GENOMIC DNA]</scope>
    <source>
        <strain evidence="9 10">DSM 26915</strain>
    </source>
</reference>
<evidence type="ECO:0000256" key="3">
    <source>
        <dbReference type="ARBA" id="ARBA00022679"/>
    </source>
</evidence>
<dbReference type="NCBIfam" id="TIGR01838">
    <property type="entry name" value="PHA_synth_I"/>
    <property type="match status" value="1"/>
</dbReference>
<dbReference type="AlphaFoldDB" id="A0A1H5SU38"/>
<dbReference type="OrthoDB" id="7208816at2"/>
<evidence type="ECO:0000256" key="5">
    <source>
        <dbReference type="SAM" id="Coils"/>
    </source>
</evidence>
<accession>A0A1H5SU38</accession>
<dbReference type="PANTHER" id="PTHR36837">
    <property type="entry name" value="POLY(3-HYDROXYALKANOATE) POLYMERASE SUBUNIT PHAC"/>
    <property type="match status" value="1"/>
</dbReference>
<dbReference type="InterPro" id="IPR010963">
    <property type="entry name" value="PHA_synth_I"/>
</dbReference>
<dbReference type="GO" id="GO:0016746">
    <property type="term" value="F:acyltransferase activity"/>
    <property type="evidence" value="ECO:0007669"/>
    <property type="project" value="UniProtKB-KW"/>
</dbReference>
<evidence type="ECO:0000256" key="6">
    <source>
        <dbReference type="SAM" id="MobiDB-lite"/>
    </source>
</evidence>
<comment type="subcellular location">
    <subcellularLocation>
        <location evidence="1">Cytoplasm</location>
    </subcellularLocation>
</comment>
<feature type="region of interest" description="Disordered" evidence="6">
    <location>
        <begin position="572"/>
        <end position="603"/>
    </location>
</feature>
<evidence type="ECO:0000259" key="8">
    <source>
        <dbReference type="Pfam" id="PF07167"/>
    </source>
</evidence>
<organism evidence="9 10">
    <name type="scientific">Thalassococcus halodurans</name>
    <dbReference type="NCBI Taxonomy" id="373675"/>
    <lineage>
        <taxon>Bacteria</taxon>
        <taxon>Pseudomonadati</taxon>
        <taxon>Pseudomonadota</taxon>
        <taxon>Alphaproteobacteria</taxon>
        <taxon>Rhodobacterales</taxon>
        <taxon>Roseobacteraceae</taxon>
        <taxon>Thalassococcus</taxon>
    </lineage>
</organism>
<dbReference type="Pfam" id="PF07167">
    <property type="entry name" value="PhaC_N"/>
    <property type="match status" value="1"/>
</dbReference>
<proteinExistence type="predicted"/>
<evidence type="ECO:0000256" key="4">
    <source>
        <dbReference type="ARBA" id="ARBA00023315"/>
    </source>
</evidence>
<keyword evidence="2" id="KW-0963">Cytoplasm</keyword>